<dbReference type="InterPro" id="IPR023346">
    <property type="entry name" value="Lysozyme-like_dom_sf"/>
</dbReference>
<accession>A0A955HXM0</accession>
<dbReference type="EMBL" id="JAGQLM010000044">
    <property type="protein sequence ID" value="MCA9374910.1"/>
    <property type="molecule type" value="Genomic_DNA"/>
</dbReference>
<proteinExistence type="predicted"/>
<reference evidence="2" key="1">
    <citation type="submission" date="2020-04" db="EMBL/GenBank/DDBJ databases">
        <authorList>
            <person name="Zhang T."/>
        </authorList>
    </citation>
    <scope>NUCLEOTIDE SEQUENCE</scope>
    <source>
        <strain evidence="2">HKST-UBA16</strain>
    </source>
</reference>
<organism evidence="2 3">
    <name type="scientific">Candidatus Dojkabacteria bacterium</name>
    <dbReference type="NCBI Taxonomy" id="2099670"/>
    <lineage>
        <taxon>Bacteria</taxon>
        <taxon>Candidatus Dojkabacteria</taxon>
    </lineage>
</organism>
<feature type="chain" id="PRO_5038019408" evidence="1">
    <location>
        <begin position="28"/>
        <end position="205"/>
    </location>
</feature>
<evidence type="ECO:0000313" key="2">
    <source>
        <dbReference type="EMBL" id="MCA9374910.1"/>
    </source>
</evidence>
<gene>
    <name evidence="2" type="ORF">KC622_01110</name>
</gene>
<keyword evidence="1" id="KW-0732">Signal</keyword>
<reference evidence="2" key="2">
    <citation type="journal article" date="2021" name="Microbiome">
        <title>Successional dynamics and alternative stable states in a saline activated sludge microbial community over 9 years.</title>
        <authorList>
            <person name="Wang Y."/>
            <person name="Ye J."/>
            <person name="Ju F."/>
            <person name="Liu L."/>
            <person name="Boyd J.A."/>
            <person name="Deng Y."/>
            <person name="Parks D.H."/>
            <person name="Jiang X."/>
            <person name="Yin X."/>
            <person name="Woodcroft B.J."/>
            <person name="Tyson G.W."/>
            <person name="Hugenholtz P."/>
            <person name="Polz M.F."/>
            <person name="Zhang T."/>
        </authorList>
    </citation>
    <scope>NUCLEOTIDE SEQUENCE</scope>
    <source>
        <strain evidence="2">HKST-UBA16</strain>
    </source>
</reference>
<protein>
    <submittedName>
        <fullName evidence="2">Glucosaminidase domain-containing protein</fullName>
    </submittedName>
</protein>
<evidence type="ECO:0000256" key="1">
    <source>
        <dbReference type="SAM" id="SignalP"/>
    </source>
</evidence>
<sequence length="205" mass="22836">MSLSLSAKKTILSITACVLVLGQVVNVATPNKNEAIAISNPVYAASSTEESYFLPPQLDESHEELNIKSIDEKLKDINLDKEQVRKIRAYLAKRGAPLADRAETFVRMAQKYDLPYNLMPAISIIESSGGLHNYRPYNYAGMGGQVNPYVFTSFDQAIETHAKILRTGYFDKGADTPYEIGQYYCYQCPTWGAKVQSVMNSIDSM</sequence>
<comment type="caution">
    <text evidence="2">The sequence shown here is derived from an EMBL/GenBank/DDBJ whole genome shotgun (WGS) entry which is preliminary data.</text>
</comment>
<name>A0A955HXM0_9BACT</name>
<dbReference type="Proteomes" id="UP000748332">
    <property type="component" value="Unassembled WGS sequence"/>
</dbReference>
<dbReference type="SUPFAM" id="SSF53955">
    <property type="entry name" value="Lysozyme-like"/>
    <property type="match status" value="1"/>
</dbReference>
<feature type="signal peptide" evidence="1">
    <location>
        <begin position="1"/>
        <end position="27"/>
    </location>
</feature>
<evidence type="ECO:0000313" key="3">
    <source>
        <dbReference type="Proteomes" id="UP000748332"/>
    </source>
</evidence>
<dbReference type="AlphaFoldDB" id="A0A955HXM0"/>